<keyword evidence="5" id="KW-0464">Manganese</keyword>
<comment type="caution">
    <text evidence="10">The sequence shown here is derived from an EMBL/GenBank/DDBJ whole genome shotgun (WGS) entry which is preliminary data.</text>
</comment>
<evidence type="ECO:0000259" key="8">
    <source>
        <dbReference type="Pfam" id="PF01321"/>
    </source>
</evidence>
<dbReference type="OrthoDB" id="9995434at2759"/>
<keyword evidence="3 6" id="KW-0479">Metal-binding</keyword>
<dbReference type="SUPFAM" id="SSF55920">
    <property type="entry name" value="Creatinase/aminopeptidase"/>
    <property type="match status" value="1"/>
</dbReference>
<dbReference type="GO" id="GO:0005737">
    <property type="term" value="C:cytoplasm"/>
    <property type="evidence" value="ECO:0007669"/>
    <property type="project" value="UniProtKB-ARBA"/>
</dbReference>
<comment type="cofactor">
    <cofactor evidence="1">
        <name>Mn(2+)</name>
        <dbReference type="ChEBI" id="CHEBI:29035"/>
    </cofactor>
</comment>
<keyword evidence="10" id="KW-0645">Protease</keyword>
<dbReference type="PANTHER" id="PTHR43763">
    <property type="entry name" value="XAA-PRO AMINOPEPTIDASE 1"/>
    <property type="match status" value="1"/>
</dbReference>
<dbReference type="InterPro" id="IPR036005">
    <property type="entry name" value="Creatinase/aminopeptidase-like"/>
</dbReference>
<dbReference type="Pfam" id="PF16188">
    <property type="entry name" value="Peptidase_M24_C"/>
    <property type="match status" value="1"/>
</dbReference>
<dbReference type="InterPro" id="IPR029149">
    <property type="entry name" value="Creatin/AminoP/Spt16_N"/>
</dbReference>
<accession>A0A1X2GH17</accession>
<dbReference type="InterPro" id="IPR032416">
    <property type="entry name" value="Peptidase_M24_C"/>
</dbReference>
<evidence type="ECO:0000256" key="6">
    <source>
        <dbReference type="RuleBase" id="RU000590"/>
    </source>
</evidence>
<dbReference type="InterPro" id="IPR001131">
    <property type="entry name" value="Peptidase_M24B_aminopep-P_CS"/>
</dbReference>
<evidence type="ECO:0000256" key="5">
    <source>
        <dbReference type="ARBA" id="ARBA00023211"/>
    </source>
</evidence>
<evidence type="ECO:0000259" key="7">
    <source>
        <dbReference type="Pfam" id="PF00557"/>
    </source>
</evidence>
<dbReference type="Proteomes" id="UP000242146">
    <property type="component" value="Unassembled WGS sequence"/>
</dbReference>
<dbReference type="GO" id="GO:0046872">
    <property type="term" value="F:metal ion binding"/>
    <property type="evidence" value="ECO:0007669"/>
    <property type="project" value="UniProtKB-KW"/>
</dbReference>
<dbReference type="Pfam" id="PF01321">
    <property type="entry name" value="Creatinase_N"/>
    <property type="match status" value="1"/>
</dbReference>
<dbReference type="Pfam" id="PF00557">
    <property type="entry name" value="Peptidase_M24"/>
    <property type="match status" value="1"/>
</dbReference>
<dbReference type="Gene3D" id="3.90.230.10">
    <property type="entry name" value="Creatinase/methionine aminopeptidase superfamily"/>
    <property type="match status" value="1"/>
</dbReference>
<dbReference type="Pfam" id="PF16189">
    <property type="entry name" value="Creatinase_N_2"/>
    <property type="match status" value="1"/>
</dbReference>
<feature type="domain" description="Peptidase M24 C-terminal" evidence="9">
    <location>
        <begin position="546"/>
        <end position="608"/>
    </location>
</feature>
<dbReference type="PROSITE" id="PS00491">
    <property type="entry name" value="PROLINE_PEPTIDASE"/>
    <property type="match status" value="1"/>
</dbReference>
<feature type="domain" description="Peptidase M24" evidence="7">
    <location>
        <begin position="318"/>
        <end position="535"/>
    </location>
</feature>
<evidence type="ECO:0000256" key="1">
    <source>
        <dbReference type="ARBA" id="ARBA00001936"/>
    </source>
</evidence>
<dbReference type="InterPro" id="IPR050422">
    <property type="entry name" value="X-Pro_aminopeptidase_P"/>
</dbReference>
<evidence type="ECO:0000313" key="10">
    <source>
        <dbReference type="EMBL" id="ORX52863.1"/>
    </source>
</evidence>
<dbReference type="GO" id="GO:0070006">
    <property type="term" value="F:metalloaminopeptidase activity"/>
    <property type="evidence" value="ECO:0007669"/>
    <property type="project" value="InterPro"/>
</dbReference>
<dbReference type="InterPro" id="IPR033740">
    <property type="entry name" value="Pept_M24B"/>
</dbReference>
<protein>
    <submittedName>
        <fullName evidence="10">Creatinase/aminopeptidase</fullName>
    </submittedName>
</protein>
<evidence type="ECO:0000256" key="4">
    <source>
        <dbReference type="ARBA" id="ARBA00022801"/>
    </source>
</evidence>
<dbReference type="FunFam" id="3.40.350.10:FF:000001">
    <property type="entry name" value="Putative xaa-Pro aminopeptidase 1"/>
    <property type="match status" value="1"/>
</dbReference>
<name>A0A1X2GH17_9FUNG</name>
<keyword evidence="10" id="KW-0031">Aminopeptidase</keyword>
<dbReference type="STRING" id="101127.A0A1X2GH17"/>
<evidence type="ECO:0000259" key="9">
    <source>
        <dbReference type="Pfam" id="PF16188"/>
    </source>
</evidence>
<dbReference type="AlphaFoldDB" id="A0A1X2GH17"/>
<proteinExistence type="inferred from homology"/>
<dbReference type="SUPFAM" id="SSF53092">
    <property type="entry name" value="Creatinase/prolidase N-terminal domain"/>
    <property type="match status" value="1"/>
</dbReference>
<dbReference type="FunFam" id="3.90.230.10:FF:000007">
    <property type="entry name" value="Xaa-Pro aminopeptidase P"/>
    <property type="match status" value="1"/>
</dbReference>
<evidence type="ECO:0000256" key="2">
    <source>
        <dbReference type="ARBA" id="ARBA00008766"/>
    </source>
</evidence>
<keyword evidence="11" id="KW-1185">Reference proteome</keyword>
<dbReference type="InterPro" id="IPR000994">
    <property type="entry name" value="Pept_M24"/>
</dbReference>
<sequence>MATITTSHLSGLRSLMKEDKYNLQAFLVPTEDAHQSEYIADCDKRREWISGFTGSAGFAIVTLDGAYLFTDGRYFLQASKQLDSNWTLMKQGLPGVPTWQEFLVKNLSANSRIGLDPTVITAVDARQLTKQLAANQSTLVPIYENLVDLAWGSGRPAAPLDPVIVHPLTFSGKDHQAKLVQVQEHIKAKDHAYGIIVSALDEVAWLFNLRGNDIECNPVFFSYALVTQDEALLFVQAEKITQEVQDHLGAHVVLKPYGALFDELTNLKPVLEQTNKKLIVNSHTSLAIEVAVGEANVVNERSYITDLKAIKNEAELKGMRDCHIRDGAALVAYFAWLEKQLKAGVTLDEVDGADRLEQFRAAQPQFVGLSFDTISSTGSNGAIIHYKPEKGECKVIDPSLVYLCDSGGQYKDGTTDVTRTLHFGQPSAYEKRCFTRVLQGHIAIDEAVFPKGTTGFLLDPFARHALWKDGLDFRHGTGHGVGSFLNVHEGPHGIGIRIAYNDTPLAAGMTVTNEPGYYEDGQFGIRIENVLLVREAETPHNFGDRGYLGFEHVTLVPLGLNLIDIDLLSPGEISWINAYHAETREKLSPHLANDADALAWLERETSPL</sequence>
<dbReference type="Gene3D" id="3.40.350.10">
    <property type="entry name" value="Creatinase/prolidase N-terminal domain"/>
    <property type="match status" value="2"/>
</dbReference>
<dbReference type="CDD" id="cd01085">
    <property type="entry name" value="APP"/>
    <property type="match status" value="1"/>
</dbReference>
<dbReference type="InterPro" id="IPR000587">
    <property type="entry name" value="Creatinase_N"/>
</dbReference>
<reference evidence="10 11" key="1">
    <citation type="submission" date="2016-07" db="EMBL/GenBank/DDBJ databases">
        <title>Pervasive Adenine N6-methylation of Active Genes in Fungi.</title>
        <authorList>
            <consortium name="DOE Joint Genome Institute"/>
            <person name="Mondo S.J."/>
            <person name="Dannebaum R.O."/>
            <person name="Kuo R.C."/>
            <person name="Labutti K."/>
            <person name="Haridas S."/>
            <person name="Kuo A."/>
            <person name="Salamov A."/>
            <person name="Ahrendt S.R."/>
            <person name="Lipzen A."/>
            <person name="Sullivan W."/>
            <person name="Andreopoulos W.B."/>
            <person name="Clum A."/>
            <person name="Lindquist E."/>
            <person name="Daum C."/>
            <person name="Ramamoorthy G.K."/>
            <person name="Gryganskyi A."/>
            <person name="Culley D."/>
            <person name="Magnuson J.K."/>
            <person name="James T.Y."/>
            <person name="O'Malley M.A."/>
            <person name="Stajich J.E."/>
            <person name="Spatafora J.W."/>
            <person name="Visel A."/>
            <person name="Grigoriev I.V."/>
        </authorList>
    </citation>
    <scope>NUCLEOTIDE SEQUENCE [LARGE SCALE GENOMIC DNA]</scope>
    <source>
        <strain evidence="10 11">NRRL 3301</strain>
    </source>
</reference>
<evidence type="ECO:0000256" key="3">
    <source>
        <dbReference type="ARBA" id="ARBA00022723"/>
    </source>
</evidence>
<evidence type="ECO:0000313" key="11">
    <source>
        <dbReference type="Proteomes" id="UP000242146"/>
    </source>
</evidence>
<comment type="similarity">
    <text evidence="2 6">Belongs to the peptidase M24B family.</text>
</comment>
<keyword evidence="4" id="KW-0378">Hydrolase</keyword>
<feature type="domain" description="Creatinase N-terminal" evidence="8">
    <location>
        <begin position="10"/>
        <end position="142"/>
    </location>
</feature>
<organism evidence="10 11">
    <name type="scientific">Hesseltinella vesiculosa</name>
    <dbReference type="NCBI Taxonomy" id="101127"/>
    <lineage>
        <taxon>Eukaryota</taxon>
        <taxon>Fungi</taxon>
        <taxon>Fungi incertae sedis</taxon>
        <taxon>Mucoromycota</taxon>
        <taxon>Mucoromycotina</taxon>
        <taxon>Mucoromycetes</taxon>
        <taxon>Mucorales</taxon>
        <taxon>Cunninghamellaceae</taxon>
        <taxon>Hesseltinella</taxon>
    </lineage>
</organism>
<dbReference type="PANTHER" id="PTHR43763:SF6">
    <property type="entry name" value="XAA-PRO AMINOPEPTIDASE 1"/>
    <property type="match status" value="1"/>
</dbReference>
<gene>
    <name evidence="10" type="ORF">DM01DRAFT_1323340</name>
</gene>
<dbReference type="EMBL" id="MCGT01000017">
    <property type="protein sequence ID" value="ORX52863.1"/>
    <property type="molecule type" value="Genomic_DNA"/>
</dbReference>